<dbReference type="Gene3D" id="3.30.497.10">
    <property type="entry name" value="Antithrombin, subunit I, domain 2"/>
    <property type="match status" value="2"/>
</dbReference>
<reference evidence="3 4" key="1">
    <citation type="submission" date="2014-10" db="EMBL/GenBank/DDBJ databases">
        <title>Draft genome of the hookworm Ancylostoma caninum.</title>
        <authorList>
            <person name="Mitreva M."/>
        </authorList>
    </citation>
    <scope>NUCLEOTIDE SEQUENCE [LARGE SCALE GENOMIC DNA]</scope>
    <source>
        <strain evidence="3 4">Baltimore</strain>
    </source>
</reference>
<comment type="similarity">
    <text evidence="1">Belongs to the serpin family.</text>
</comment>
<dbReference type="STRING" id="29170.A0A368FCY4"/>
<dbReference type="SUPFAM" id="SSF56574">
    <property type="entry name" value="Serpins"/>
    <property type="match status" value="1"/>
</dbReference>
<dbReference type="InterPro" id="IPR000215">
    <property type="entry name" value="Serpin_fam"/>
</dbReference>
<gene>
    <name evidence="3" type="ORF">ANCCAN_25381</name>
</gene>
<dbReference type="GO" id="GO:0004867">
    <property type="term" value="F:serine-type endopeptidase inhibitor activity"/>
    <property type="evidence" value="ECO:0007669"/>
    <property type="project" value="InterPro"/>
</dbReference>
<feature type="domain" description="Serpin" evidence="2">
    <location>
        <begin position="24"/>
        <end position="72"/>
    </location>
</feature>
<protein>
    <submittedName>
        <fullName evidence="3">Serine proteinase inhibitor</fullName>
    </submittedName>
</protein>
<organism evidence="3 4">
    <name type="scientific">Ancylostoma caninum</name>
    <name type="common">Dog hookworm</name>
    <dbReference type="NCBI Taxonomy" id="29170"/>
    <lineage>
        <taxon>Eukaryota</taxon>
        <taxon>Metazoa</taxon>
        <taxon>Ecdysozoa</taxon>
        <taxon>Nematoda</taxon>
        <taxon>Chromadorea</taxon>
        <taxon>Rhabditida</taxon>
        <taxon>Rhabditina</taxon>
        <taxon>Rhabditomorpha</taxon>
        <taxon>Strongyloidea</taxon>
        <taxon>Ancylostomatidae</taxon>
        <taxon>Ancylostomatinae</taxon>
        <taxon>Ancylostoma</taxon>
    </lineage>
</organism>
<proteinExistence type="inferred from homology"/>
<evidence type="ECO:0000313" key="4">
    <source>
        <dbReference type="Proteomes" id="UP000252519"/>
    </source>
</evidence>
<dbReference type="InterPro" id="IPR036186">
    <property type="entry name" value="Serpin_sf"/>
</dbReference>
<dbReference type="InterPro" id="IPR042185">
    <property type="entry name" value="Serpin_sf_2"/>
</dbReference>
<accession>A0A368FCY4</accession>
<evidence type="ECO:0000259" key="2">
    <source>
        <dbReference type="Pfam" id="PF00079"/>
    </source>
</evidence>
<dbReference type="Pfam" id="PF00079">
    <property type="entry name" value="Serpin"/>
    <property type="match status" value="2"/>
</dbReference>
<name>A0A368FCY4_ANCCA</name>
<dbReference type="InterPro" id="IPR023796">
    <property type="entry name" value="Serpin_dom"/>
</dbReference>
<comment type="caution">
    <text evidence="3">The sequence shown here is derived from an EMBL/GenBank/DDBJ whole genome shotgun (WGS) entry which is preliminary data.</text>
</comment>
<dbReference type="Gene3D" id="2.30.39.10">
    <property type="entry name" value="Alpha-1-antitrypsin, domain 1"/>
    <property type="match status" value="1"/>
</dbReference>
<dbReference type="InterPro" id="IPR042178">
    <property type="entry name" value="Serpin_sf_1"/>
</dbReference>
<dbReference type="PANTHER" id="PTHR11461:SF211">
    <property type="entry name" value="GH10112P-RELATED"/>
    <property type="match status" value="1"/>
</dbReference>
<dbReference type="Proteomes" id="UP000252519">
    <property type="component" value="Unassembled WGS sequence"/>
</dbReference>
<dbReference type="AlphaFoldDB" id="A0A368FCY4"/>
<dbReference type="PANTHER" id="PTHR11461">
    <property type="entry name" value="SERINE PROTEASE INHIBITOR, SERPIN"/>
    <property type="match status" value="1"/>
</dbReference>
<evidence type="ECO:0000256" key="1">
    <source>
        <dbReference type="ARBA" id="ARBA00009500"/>
    </source>
</evidence>
<feature type="non-terminal residue" evidence="3">
    <location>
        <position position="194"/>
    </location>
</feature>
<dbReference type="OrthoDB" id="9518664at2759"/>
<sequence length="194" mass="21530">MLEALQFERKQKSNSFCPLAFLNAEMDFGLDMVRQSLVTETMAVSPLSVIFALALVQVGAKGRTKEQINEAISDGGKRFSIEKQYADTIIEKYSAKVEALDFDQIKQAAETIDAFVRETTEGKIKNFIKEDTVSGALSLIINAIYFKAKWEHKFSKELIANRTFHSAANKKKKVDESGTVAAAATVFKMAMVTS</sequence>
<keyword evidence="4" id="KW-1185">Reference proteome</keyword>
<dbReference type="GO" id="GO:0005615">
    <property type="term" value="C:extracellular space"/>
    <property type="evidence" value="ECO:0007669"/>
    <property type="project" value="InterPro"/>
</dbReference>
<evidence type="ECO:0000313" key="3">
    <source>
        <dbReference type="EMBL" id="RCN28869.1"/>
    </source>
</evidence>
<dbReference type="EMBL" id="JOJR01002267">
    <property type="protein sequence ID" value="RCN28869.1"/>
    <property type="molecule type" value="Genomic_DNA"/>
</dbReference>
<feature type="domain" description="Serpin" evidence="2">
    <location>
        <begin position="77"/>
        <end position="175"/>
    </location>
</feature>